<feature type="compositionally biased region" description="Basic residues" evidence="1">
    <location>
        <begin position="190"/>
        <end position="207"/>
    </location>
</feature>
<dbReference type="Proteomes" id="UP000828390">
    <property type="component" value="Unassembled WGS sequence"/>
</dbReference>
<accession>A0A9D4S9X2</accession>
<reference evidence="2" key="1">
    <citation type="journal article" date="2019" name="bioRxiv">
        <title>The Genome of the Zebra Mussel, Dreissena polymorpha: A Resource for Invasive Species Research.</title>
        <authorList>
            <person name="McCartney M.A."/>
            <person name="Auch B."/>
            <person name="Kono T."/>
            <person name="Mallez S."/>
            <person name="Zhang Y."/>
            <person name="Obille A."/>
            <person name="Becker A."/>
            <person name="Abrahante J.E."/>
            <person name="Garbe J."/>
            <person name="Badalamenti J.P."/>
            <person name="Herman A."/>
            <person name="Mangelson H."/>
            <person name="Liachko I."/>
            <person name="Sullivan S."/>
            <person name="Sone E.D."/>
            <person name="Koren S."/>
            <person name="Silverstein K.A.T."/>
            <person name="Beckman K.B."/>
            <person name="Gohl D.M."/>
        </authorList>
    </citation>
    <scope>NUCLEOTIDE SEQUENCE</scope>
    <source>
        <strain evidence="2">Duluth1</strain>
        <tissue evidence="2">Whole animal</tissue>
    </source>
</reference>
<feature type="region of interest" description="Disordered" evidence="1">
    <location>
        <begin position="155"/>
        <end position="219"/>
    </location>
</feature>
<feature type="compositionally biased region" description="Polar residues" evidence="1">
    <location>
        <begin position="96"/>
        <end position="107"/>
    </location>
</feature>
<keyword evidence="3" id="KW-1185">Reference proteome</keyword>
<protein>
    <submittedName>
        <fullName evidence="2">Uncharacterized protein</fullName>
    </submittedName>
</protein>
<comment type="caution">
    <text evidence="2">The sequence shown here is derived from an EMBL/GenBank/DDBJ whole genome shotgun (WGS) entry which is preliminary data.</text>
</comment>
<proteinExistence type="predicted"/>
<evidence type="ECO:0000256" key="1">
    <source>
        <dbReference type="SAM" id="MobiDB-lite"/>
    </source>
</evidence>
<dbReference type="AlphaFoldDB" id="A0A9D4S9X2"/>
<dbReference type="EMBL" id="JAIWYP010000001">
    <property type="protein sequence ID" value="KAH3895950.1"/>
    <property type="molecule type" value="Genomic_DNA"/>
</dbReference>
<organism evidence="2 3">
    <name type="scientific">Dreissena polymorpha</name>
    <name type="common">Zebra mussel</name>
    <name type="synonym">Mytilus polymorpha</name>
    <dbReference type="NCBI Taxonomy" id="45954"/>
    <lineage>
        <taxon>Eukaryota</taxon>
        <taxon>Metazoa</taxon>
        <taxon>Spiralia</taxon>
        <taxon>Lophotrochozoa</taxon>
        <taxon>Mollusca</taxon>
        <taxon>Bivalvia</taxon>
        <taxon>Autobranchia</taxon>
        <taxon>Heteroconchia</taxon>
        <taxon>Euheterodonta</taxon>
        <taxon>Imparidentia</taxon>
        <taxon>Neoheterodontei</taxon>
        <taxon>Myida</taxon>
        <taxon>Dreissenoidea</taxon>
        <taxon>Dreissenidae</taxon>
        <taxon>Dreissena</taxon>
    </lineage>
</organism>
<evidence type="ECO:0000313" key="2">
    <source>
        <dbReference type="EMBL" id="KAH3895950.1"/>
    </source>
</evidence>
<evidence type="ECO:0000313" key="3">
    <source>
        <dbReference type="Proteomes" id="UP000828390"/>
    </source>
</evidence>
<feature type="region of interest" description="Disordered" evidence="1">
    <location>
        <begin position="78"/>
        <end position="108"/>
    </location>
</feature>
<sequence>MLLKSDAYKCFRSLSRNRTTIEADQLMEDTAEFGREITQDSKAALLAHLPRGLTWPQIHEIMQEPYMTMKPKRVVRRKNPKRPYGNTGALRGATLAPNNESSASTAFGTEKRKCVEITVSVRLLEKKENGDVGIKTVHRNHLLPCSFLPIQEVRRVSSPEVSDESSTDVDERTGKTSSDSNQSEDETDKRRSKPKKIPRRRSQRQTRRPAWFTSGEYKL</sequence>
<gene>
    <name evidence="2" type="ORF">DPMN_020119</name>
</gene>
<reference evidence="2" key="2">
    <citation type="submission" date="2020-11" db="EMBL/GenBank/DDBJ databases">
        <authorList>
            <person name="McCartney M.A."/>
            <person name="Auch B."/>
            <person name="Kono T."/>
            <person name="Mallez S."/>
            <person name="Becker A."/>
            <person name="Gohl D.M."/>
            <person name="Silverstein K.A.T."/>
            <person name="Koren S."/>
            <person name="Bechman K.B."/>
            <person name="Herman A."/>
            <person name="Abrahante J.E."/>
            <person name="Garbe J."/>
        </authorList>
    </citation>
    <scope>NUCLEOTIDE SEQUENCE</scope>
    <source>
        <strain evidence="2">Duluth1</strain>
        <tissue evidence="2">Whole animal</tissue>
    </source>
</reference>
<name>A0A9D4S9X2_DREPO</name>